<feature type="domain" description="Reverse transcriptase/retrotransposon-derived protein RNase H-like" evidence="2">
    <location>
        <begin position="258"/>
        <end position="307"/>
    </location>
</feature>
<dbReference type="InterPro" id="IPR053134">
    <property type="entry name" value="RNA-dir_DNA_polymerase"/>
</dbReference>
<dbReference type="GO" id="GO:0003964">
    <property type="term" value="F:RNA-directed DNA polymerase activity"/>
    <property type="evidence" value="ECO:0007669"/>
    <property type="project" value="UniProtKB-KW"/>
</dbReference>
<keyword evidence="3" id="KW-0695">RNA-directed DNA polymerase</keyword>
<feature type="compositionally biased region" description="Basic and acidic residues" evidence="1">
    <location>
        <begin position="58"/>
        <end position="70"/>
    </location>
</feature>
<dbReference type="PANTHER" id="PTHR24559">
    <property type="entry name" value="TRANSPOSON TY3-I GAG-POL POLYPROTEIN"/>
    <property type="match status" value="1"/>
</dbReference>
<dbReference type="Gene3D" id="3.30.70.270">
    <property type="match status" value="1"/>
</dbReference>
<dbReference type="EMBL" id="BQNB010011904">
    <property type="protein sequence ID" value="GJS96676.1"/>
    <property type="molecule type" value="Genomic_DNA"/>
</dbReference>
<dbReference type="Pfam" id="PF17919">
    <property type="entry name" value="RT_RNaseH_2"/>
    <property type="match status" value="1"/>
</dbReference>
<accession>A0ABQ5A4W7</accession>
<dbReference type="SUPFAM" id="SSF56672">
    <property type="entry name" value="DNA/RNA polymerases"/>
    <property type="match status" value="1"/>
</dbReference>
<dbReference type="InterPro" id="IPR041577">
    <property type="entry name" value="RT_RNaseH_2"/>
</dbReference>
<gene>
    <name evidence="3" type="ORF">Tco_0803644</name>
</gene>
<keyword evidence="3" id="KW-0548">Nucleotidyltransferase</keyword>
<dbReference type="InterPro" id="IPR043502">
    <property type="entry name" value="DNA/RNA_pol_sf"/>
</dbReference>
<evidence type="ECO:0000256" key="1">
    <source>
        <dbReference type="SAM" id="MobiDB-lite"/>
    </source>
</evidence>
<feature type="region of interest" description="Disordered" evidence="1">
    <location>
        <begin position="56"/>
        <end position="123"/>
    </location>
</feature>
<dbReference type="InterPro" id="IPR043128">
    <property type="entry name" value="Rev_trsase/Diguanyl_cyclase"/>
</dbReference>
<evidence type="ECO:0000313" key="4">
    <source>
        <dbReference type="Proteomes" id="UP001151760"/>
    </source>
</evidence>
<name>A0ABQ5A4W7_9ASTR</name>
<comment type="caution">
    <text evidence="3">The sequence shown here is derived from an EMBL/GenBank/DDBJ whole genome shotgun (WGS) entry which is preliminary data.</text>
</comment>
<dbReference type="Gene3D" id="3.10.10.10">
    <property type="entry name" value="HIV Type 1 Reverse Transcriptase, subunit A, domain 1"/>
    <property type="match status" value="1"/>
</dbReference>
<organism evidence="3 4">
    <name type="scientific">Tanacetum coccineum</name>
    <dbReference type="NCBI Taxonomy" id="301880"/>
    <lineage>
        <taxon>Eukaryota</taxon>
        <taxon>Viridiplantae</taxon>
        <taxon>Streptophyta</taxon>
        <taxon>Embryophyta</taxon>
        <taxon>Tracheophyta</taxon>
        <taxon>Spermatophyta</taxon>
        <taxon>Magnoliopsida</taxon>
        <taxon>eudicotyledons</taxon>
        <taxon>Gunneridae</taxon>
        <taxon>Pentapetalae</taxon>
        <taxon>asterids</taxon>
        <taxon>campanulids</taxon>
        <taxon>Asterales</taxon>
        <taxon>Asteraceae</taxon>
        <taxon>Asteroideae</taxon>
        <taxon>Anthemideae</taxon>
        <taxon>Anthemidinae</taxon>
        <taxon>Tanacetum</taxon>
    </lineage>
</organism>
<evidence type="ECO:0000259" key="2">
    <source>
        <dbReference type="Pfam" id="PF17919"/>
    </source>
</evidence>
<sequence>MSFPDHPTSNIVDAFSSNFPNYLPASPDYIPTSPGKTYSSSSNSIGIVLLASPTFLEPSKDKNDRDDNKRTRTGNAFASTANPVGRENTGAWPKLPPTTPTMYPEGRCPHASTITDPGTGKPRTKLGMANHVGKQRNSPGSEHVTKIEDHGPFDIDLIPFRHGSFDRFIVTPIVMTLLIRGRLRDNSRNSRTKIVSYDKFHRLWIDDLFDQLQGSQFFSKMDLKSGYHQLRVLEDDIPKTAFRTRLAGYYRSVRLSDWGEEQELKFQTLKDKLCNAFVLTLPDGPEDFVVNCDASGLGLGCVLMHRGAVVFCPLILEDKFSEWDKESQLNMIIRVFSDILIKKENNKRAATLYRVVKSSNISRIWRSEKAVDKFLQYCRKVKANIKGHLGLLQQPEIPKWKWEGIAMDFRRDYKMDRLRLIYLNREVSRHVLPNLDHIRIEIDFHIKCSAVNARKRSYDRPELVQETTEKISQIKDRLKAVRDRQKSYADKQEKPL</sequence>
<reference evidence="3" key="1">
    <citation type="journal article" date="2022" name="Int. J. Mol. Sci.">
        <title>Draft Genome of Tanacetum Coccineum: Genomic Comparison of Closely Related Tanacetum-Family Plants.</title>
        <authorList>
            <person name="Yamashiro T."/>
            <person name="Shiraishi A."/>
            <person name="Nakayama K."/>
            <person name="Satake H."/>
        </authorList>
    </citation>
    <scope>NUCLEOTIDE SEQUENCE</scope>
</reference>
<dbReference type="PANTHER" id="PTHR24559:SF444">
    <property type="entry name" value="REVERSE TRANSCRIPTASE DOMAIN-CONTAINING PROTEIN"/>
    <property type="match status" value="1"/>
</dbReference>
<reference evidence="3" key="2">
    <citation type="submission" date="2022-01" db="EMBL/GenBank/DDBJ databases">
        <authorList>
            <person name="Yamashiro T."/>
            <person name="Shiraishi A."/>
            <person name="Satake H."/>
            <person name="Nakayama K."/>
        </authorList>
    </citation>
    <scope>NUCLEOTIDE SEQUENCE</scope>
</reference>
<protein>
    <submittedName>
        <fullName evidence="3">Reverse transcriptase domain-containing protein</fullName>
    </submittedName>
</protein>
<keyword evidence="3" id="KW-0808">Transferase</keyword>
<keyword evidence="4" id="KW-1185">Reference proteome</keyword>
<dbReference type="Proteomes" id="UP001151760">
    <property type="component" value="Unassembled WGS sequence"/>
</dbReference>
<evidence type="ECO:0000313" key="3">
    <source>
        <dbReference type="EMBL" id="GJS96676.1"/>
    </source>
</evidence>
<proteinExistence type="predicted"/>